<dbReference type="Proteomes" id="UP000594205">
    <property type="component" value="Chromosome"/>
</dbReference>
<dbReference type="InterPro" id="IPR013078">
    <property type="entry name" value="His_Pase_superF_clade-1"/>
</dbReference>
<reference evidence="1 2" key="1">
    <citation type="submission" date="2020-10" db="EMBL/GenBank/DDBJ databases">
        <title>Streptomyces ferrugineus complate genome analysis.</title>
        <authorList>
            <person name="Anwar N."/>
        </authorList>
    </citation>
    <scope>NUCLEOTIDE SEQUENCE [LARGE SCALE GENOMIC DNA]</scope>
    <source>
        <strain evidence="1 2">CCTCC AA2014009</strain>
    </source>
</reference>
<dbReference type="Gene3D" id="3.40.50.1240">
    <property type="entry name" value="Phosphoglycerate mutase-like"/>
    <property type="match status" value="1"/>
</dbReference>
<keyword evidence="2" id="KW-1185">Reference proteome</keyword>
<protein>
    <submittedName>
        <fullName evidence="1">Histidine phosphatase family protein</fullName>
    </submittedName>
</protein>
<dbReference type="Pfam" id="PF00300">
    <property type="entry name" value="His_Phos_1"/>
    <property type="match status" value="1"/>
</dbReference>
<evidence type="ECO:0000313" key="1">
    <source>
        <dbReference type="EMBL" id="QOV33859.1"/>
    </source>
</evidence>
<proteinExistence type="predicted"/>
<dbReference type="KEGG" id="sfeu:IM697_27155"/>
<evidence type="ECO:0000313" key="2">
    <source>
        <dbReference type="Proteomes" id="UP000594205"/>
    </source>
</evidence>
<dbReference type="InterPro" id="IPR029033">
    <property type="entry name" value="His_PPase_superfam"/>
</dbReference>
<gene>
    <name evidence="1" type="ORF">IM697_27155</name>
</gene>
<accession>A0A7M2SCW9</accession>
<organism evidence="1 2">
    <name type="scientific">Streptomyces ferrugineus</name>
    <dbReference type="NCBI Taxonomy" id="1413221"/>
    <lineage>
        <taxon>Bacteria</taxon>
        <taxon>Bacillati</taxon>
        <taxon>Actinomycetota</taxon>
        <taxon>Actinomycetes</taxon>
        <taxon>Kitasatosporales</taxon>
        <taxon>Streptomycetaceae</taxon>
        <taxon>Streptomyces</taxon>
    </lineage>
</organism>
<dbReference type="EMBL" id="CP063373">
    <property type="protein sequence ID" value="QOV33859.1"/>
    <property type="molecule type" value="Genomic_DNA"/>
</dbReference>
<dbReference type="SUPFAM" id="SSF53254">
    <property type="entry name" value="Phosphoglycerate mutase-like"/>
    <property type="match status" value="1"/>
</dbReference>
<name>A0A7M2SCW9_9ACTN</name>
<dbReference type="AlphaFoldDB" id="A0A7M2SCW9"/>
<dbReference type="RefSeq" id="WP_194038734.1">
    <property type="nucleotide sequence ID" value="NZ_CP063373.1"/>
</dbReference>
<sequence>MTVRLMLVCAAAPTGREVRFADTVPDERALRQARSIGDGLPSAGLRCTAPSQRCRRTATALGWDAVPEEPALRALDMGRWQGRSLDEVAADEPDALGAWLTDPQAAPHAGESVAELCRRVAAWADGLLPDAGRVQAVVDQAVARAAVVHALSAPERSFWRVDVPPLTVVQLTGRGGRWNLRMGTATSGDGQDR</sequence>